<keyword evidence="1" id="KW-0812">Transmembrane</keyword>
<dbReference type="Proteomes" id="UP001310387">
    <property type="component" value="Unassembled WGS sequence"/>
</dbReference>
<reference evidence="3" key="2">
    <citation type="submission" date="2024-02" db="EMBL/GenBank/DDBJ databases">
        <authorList>
            <person name="Prathaban M."/>
            <person name="Mythili R."/>
            <person name="Sharmila Devi N."/>
            <person name="Sobanaa M."/>
            <person name="Prathiviraj R."/>
            <person name="Selvin J."/>
        </authorList>
    </citation>
    <scope>NUCLEOTIDE SEQUENCE</scope>
    <source>
        <strain evidence="3">MP1014</strain>
    </source>
</reference>
<dbReference type="InterPro" id="IPR003675">
    <property type="entry name" value="Rce1/LyrA-like_dom"/>
</dbReference>
<reference evidence="3" key="1">
    <citation type="journal article" date="2024" name="Antonie Van Leeuwenhoek">
        <title>Isoptericola haloaureus sp. nov., a dimorphic actinobacterium isolated from mangrove sediments of southeast India, implicating biosaline agricultural significance through nitrogen fixation and salt tolerance genes.</title>
        <authorList>
            <person name="Prathaban M."/>
            <person name="Prathiviraj R."/>
            <person name="Ravichandran M."/>
            <person name="Natarajan S.D."/>
            <person name="Sobanaa M."/>
            <person name="Hari Krishna Kumar S."/>
            <person name="Chandrasekar V."/>
            <person name="Selvin J."/>
        </authorList>
    </citation>
    <scope>NUCLEOTIDE SEQUENCE</scope>
    <source>
        <strain evidence="3">MP1014</strain>
    </source>
</reference>
<feature type="transmembrane region" description="Helical" evidence="1">
    <location>
        <begin position="269"/>
        <end position="287"/>
    </location>
</feature>
<protein>
    <submittedName>
        <fullName evidence="3">CPBP family intramembrane glutamic endopeptidase</fullName>
        <ecNumber evidence="3">3.4.-.-</ecNumber>
    </submittedName>
</protein>
<comment type="caution">
    <text evidence="3">The sequence shown here is derived from an EMBL/GenBank/DDBJ whole genome shotgun (WGS) entry which is preliminary data.</text>
</comment>
<proteinExistence type="predicted"/>
<keyword evidence="1" id="KW-0472">Membrane</keyword>
<keyword evidence="4" id="KW-1185">Reference proteome</keyword>
<dbReference type="EC" id="3.4.-.-" evidence="3"/>
<feature type="transmembrane region" description="Helical" evidence="1">
    <location>
        <begin position="175"/>
        <end position="202"/>
    </location>
</feature>
<organism evidence="3 4">
    <name type="scientific">Isoptericola haloaureus</name>
    <dbReference type="NCBI Taxonomy" id="1542902"/>
    <lineage>
        <taxon>Bacteria</taxon>
        <taxon>Bacillati</taxon>
        <taxon>Actinomycetota</taxon>
        <taxon>Actinomycetes</taxon>
        <taxon>Micrococcales</taxon>
        <taxon>Promicromonosporaceae</taxon>
        <taxon>Isoptericola</taxon>
    </lineage>
</organism>
<accession>A0ABU7Z9S5</accession>
<feature type="transmembrane region" description="Helical" evidence="1">
    <location>
        <begin position="75"/>
        <end position="103"/>
    </location>
</feature>
<sequence>MRALWVYLAISLGLSWLVALPLWLGDGLETPRFTLVALAMMCTPALAAFVVVRFVERRPLARSLGLVPVRPWGRFFAWMGLAFLVPLLLVAAALVVAAAFGLYTTDLTGFSGLQETIDAQFAALGVTEELEFPIEVLVVAQLANIVVGSVINLVPALGEEIGWRGWLLPRLTDRYGVLVAVLLSGVIWGVWHAPLVLLGYNYPDASPLVALATMVGFCTVTGAVFSWLRIRSGNVWAPALAHGSLNAAAGMHVLFGAAGTSVDTTQATILGWSGWIVPLVLVAVLAATGQFRPRPAVVPPTSQVSTDAA</sequence>
<dbReference type="PANTHER" id="PTHR35797">
    <property type="entry name" value="PROTEASE-RELATED"/>
    <property type="match status" value="1"/>
</dbReference>
<feature type="transmembrane region" description="Helical" evidence="1">
    <location>
        <begin position="235"/>
        <end position="257"/>
    </location>
</feature>
<gene>
    <name evidence="3" type="ORF">V5O49_13450</name>
</gene>
<feature type="transmembrane region" description="Helical" evidence="1">
    <location>
        <begin position="134"/>
        <end position="154"/>
    </location>
</feature>
<name>A0ABU7Z9S5_9MICO</name>
<feature type="domain" description="CAAX prenyl protease 2/Lysostaphin resistance protein A-like" evidence="2">
    <location>
        <begin position="145"/>
        <end position="247"/>
    </location>
</feature>
<evidence type="ECO:0000256" key="1">
    <source>
        <dbReference type="SAM" id="Phobius"/>
    </source>
</evidence>
<dbReference type="Pfam" id="PF02517">
    <property type="entry name" value="Rce1-like"/>
    <property type="match status" value="1"/>
</dbReference>
<dbReference type="GO" id="GO:0016787">
    <property type="term" value="F:hydrolase activity"/>
    <property type="evidence" value="ECO:0007669"/>
    <property type="project" value="UniProtKB-KW"/>
</dbReference>
<dbReference type="EMBL" id="JBAGLP010000118">
    <property type="protein sequence ID" value="MEG3616135.1"/>
    <property type="molecule type" value="Genomic_DNA"/>
</dbReference>
<keyword evidence="1" id="KW-1133">Transmembrane helix</keyword>
<dbReference type="RefSeq" id="WP_332902645.1">
    <property type="nucleotide sequence ID" value="NZ_JBAGLP010000118.1"/>
</dbReference>
<evidence type="ECO:0000259" key="2">
    <source>
        <dbReference type="Pfam" id="PF02517"/>
    </source>
</evidence>
<keyword evidence="3" id="KW-0378">Hydrolase</keyword>
<feature type="transmembrane region" description="Helical" evidence="1">
    <location>
        <begin position="35"/>
        <end position="55"/>
    </location>
</feature>
<dbReference type="InterPro" id="IPR042150">
    <property type="entry name" value="MmRce1-like"/>
</dbReference>
<feature type="transmembrane region" description="Helical" evidence="1">
    <location>
        <begin position="208"/>
        <end position="228"/>
    </location>
</feature>
<evidence type="ECO:0000313" key="4">
    <source>
        <dbReference type="Proteomes" id="UP001310387"/>
    </source>
</evidence>
<dbReference type="PANTHER" id="PTHR35797:SF1">
    <property type="entry name" value="PROTEASE"/>
    <property type="match status" value="1"/>
</dbReference>
<evidence type="ECO:0000313" key="3">
    <source>
        <dbReference type="EMBL" id="MEG3616135.1"/>
    </source>
</evidence>